<dbReference type="InterPro" id="IPR052394">
    <property type="entry name" value="LRR-containing"/>
</dbReference>
<dbReference type="SMART" id="SM00368">
    <property type="entry name" value="LRR_RI"/>
    <property type="match status" value="7"/>
</dbReference>
<evidence type="ECO:0000313" key="1">
    <source>
        <dbReference type="EMBL" id="KAK2564459.1"/>
    </source>
</evidence>
<evidence type="ECO:0000313" key="2">
    <source>
        <dbReference type="Proteomes" id="UP001249851"/>
    </source>
</evidence>
<name>A0AAD9QNL3_ACRCE</name>
<dbReference type="Proteomes" id="UP001249851">
    <property type="component" value="Unassembled WGS sequence"/>
</dbReference>
<dbReference type="PANTHER" id="PTHR24114:SF2">
    <property type="entry name" value="F-BOX DOMAIN-CONTAINING PROTEIN-RELATED"/>
    <property type="match status" value="1"/>
</dbReference>
<dbReference type="AlphaFoldDB" id="A0AAD9QNL3"/>
<dbReference type="SUPFAM" id="SSF52047">
    <property type="entry name" value="RNI-like"/>
    <property type="match status" value="1"/>
</dbReference>
<gene>
    <name evidence="1" type="ORF">P5673_011898</name>
</gene>
<keyword evidence="2" id="KW-1185">Reference proteome</keyword>
<dbReference type="Pfam" id="PF13516">
    <property type="entry name" value="LRR_6"/>
    <property type="match status" value="7"/>
</dbReference>
<organism evidence="1 2">
    <name type="scientific">Acropora cervicornis</name>
    <name type="common">Staghorn coral</name>
    <dbReference type="NCBI Taxonomy" id="6130"/>
    <lineage>
        <taxon>Eukaryota</taxon>
        <taxon>Metazoa</taxon>
        <taxon>Cnidaria</taxon>
        <taxon>Anthozoa</taxon>
        <taxon>Hexacorallia</taxon>
        <taxon>Scleractinia</taxon>
        <taxon>Astrocoeniina</taxon>
        <taxon>Acroporidae</taxon>
        <taxon>Acropora</taxon>
    </lineage>
</organism>
<proteinExistence type="predicted"/>
<protein>
    <submittedName>
        <fullName evidence="1">Protein NLRC3</fullName>
    </submittedName>
</protein>
<accession>A0AAD9QNL3</accession>
<dbReference type="EMBL" id="JARQWQ010000022">
    <property type="protein sequence ID" value="KAK2564459.1"/>
    <property type="molecule type" value="Genomic_DNA"/>
</dbReference>
<dbReference type="InterPro" id="IPR001611">
    <property type="entry name" value="Leu-rich_rpt"/>
</dbReference>
<dbReference type="Gene3D" id="3.80.10.10">
    <property type="entry name" value="Ribonuclease Inhibitor"/>
    <property type="match status" value="3"/>
</dbReference>
<reference evidence="1" key="1">
    <citation type="journal article" date="2023" name="G3 (Bethesda)">
        <title>Whole genome assembly and annotation of the endangered Caribbean coral Acropora cervicornis.</title>
        <authorList>
            <person name="Selwyn J.D."/>
            <person name="Vollmer S.V."/>
        </authorList>
    </citation>
    <scope>NUCLEOTIDE SEQUENCE</scope>
    <source>
        <strain evidence="1">K2</strain>
    </source>
</reference>
<sequence>MRCDLLEGILHCSLHLAQNEISDLKEKRPHQESHTSVDELKNEDLLLPLIQGKVLSDIYLLLTARPEMGARVRRYCDSLLQIVGYSAGDAIRYIDKYFRNHSDPSLAKKLKDELAVNIQLKELTSSPMNTALLCLLCEETNGMFPTKQTELHECLVSCAIRRSSSHIAVNNAIDVIADCEDFEEVLNDLQRKMLVKLAECIPLDNFYMRTESSRSLLAFSEYLSGSCTLTKLRISESYTDYSNPGLNALARALHTNCVLTYLDLRYYGIRDEDAVALGKALESNTTLTHLDLSYMPDKCEPIGPSGGSALARALLKNSTLKCLVLGLNSIRDSGALTFADALRKNSSLTQLDLSRNGISGLGTKAICKALQSNHVMTHLILAHNTIGDSGAEALARALQSPATHLSGLHLVSCEITSLGVETLAGALQTNRSLTHLRLASVFRSSSATALGRALQSNQTLTHLDLSENYISDSEAELLGETLRDQNNTLAYLILRDNRISAKGRAKLELVDNWSHFEEVDKLLFSLLFVWMTSAASSGLCHLGVTDNQKCWVVFGIVLNKILVPHVRPLVEQEVNKEYNTLKTSRSIDSQSATSSLEKWQKWLKYENINGNDVLPRLRGGKYDYCNFNCQVLTHTDFAKLYLESYMVHFNAFDDHLDASAVLLLLSGVPVFSSALQAAASSVRNERNDWAHCVFSNWNQAKFQHSFDEMKHLVKAMALPSSVEGEIIGELKDWQNTGKLLCMNSPVDQGLLQLVHQNVHSLENEVKNWCKELKEEKNKVGQQLQIFDLAFKGTNQRLLTLEAGHERLETEHQRLESYSRDVEQRVIKCEGTVHLL</sequence>
<reference evidence="1" key="2">
    <citation type="journal article" date="2023" name="Science">
        <title>Genomic signatures of disease resistance in endangered staghorn corals.</title>
        <authorList>
            <person name="Vollmer S.V."/>
            <person name="Selwyn J.D."/>
            <person name="Despard B.A."/>
            <person name="Roesel C.L."/>
        </authorList>
    </citation>
    <scope>NUCLEOTIDE SEQUENCE</scope>
    <source>
        <strain evidence="1">K2</strain>
    </source>
</reference>
<dbReference type="PANTHER" id="PTHR24114">
    <property type="entry name" value="LEUCINE RICH REPEAT FAMILY PROTEIN"/>
    <property type="match status" value="1"/>
</dbReference>
<dbReference type="InterPro" id="IPR032675">
    <property type="entry name" value="LRR_dom_sf"/>
</dbReference>
<comment type="caution">
    <text evidence="1">The sequence shown here is derived from an EMBL/GenBank/DDBJ whole genome shotgun (WGS) entry which is preliminary data.</text>
</comment>